<dbReference type="Gene3D" id="3.20.20.140">
    <property type="entry name" value="Metal-dependent hydrolases"/>
    <property type="match status" value="1"/>
</dbReference>
<sequence>MWLWNKKPRKNLDGLNAWSESRPTESEVKSIKHISKYARDSNCVLYFAHVGSHHALEQITEERKMEQKFS</sequence>
<name>A0A075FZB3_9ARCH</name>
<keyword evidence="1" id="KW-0378">Hydrolase</keyword>
<dbReference type="GO" id="GO:0004157">
    <property type="term" value="F:dihydropyrimidinase activity"/>
    <property type="evidence" value="ECO:0007669"/>
    <property type="project" value="UniProtKB-EC"/>
</dbReference>
<accession>A0A075FZB3</accession>
<dbReference type="EC" id="3.5.2.2" evidence="1"/>
<proteinExistence type="predicted"/>
<evidence type="ECO:0000313" key="1">
    <source>
        <dbReference type="EMBL" id="AIE96499.1"/>
    </source>
</evidence>
<protein>
    <submittedName>
        <fullName evidence="1">Dihydropyrimidinase (DPYS)</fullName>
        <ecNumber evidence="1">3.5.2.2</ecNumber>
    </submittedName>
</protein>
<dbReference type="SUPFAM" id="SSF51556">
    <property type="entry name" value="Metallo-dependent hydrolases"/>
    <property type="match status" value="1"/>
</dbReference>
<organism evidence="1">
    <name type="scientific">uncultured marine thaumarchaeote AD1000_80_D11</name>
    <dbReference type="NCBI Taxonomy" id="1455942"/>
    <lineage>
        <taxon>Archaea</taxon>
        <taxon>Nitrososphaerota</taxon>
        <taxon>environmental samples</taxon>
    </lineage>
</organism>
<reference evidence="1" key="1">
    <citation type="journal article" date="2014" name="Genome Biol. Evol.">
        <title>Pangenome evidence for extensive interdomain horizontal transfer affecting lineage core and shell genes in uncultured planktonic thaumarchaeota and euryarchaeota.</title>
        <authorList>
            <person name="Deschamps P."/>
            <person name="Zivanovic Y."/>
            <person name="Moreira D."/>
            <person name="Rodriguez-Valera F."/>
            <person name="Lopez-Garcia P."/>
        </authorList>
    </citation>
    <scope>NUCLEOTIDE SEQUENCE</scope>
</reference>
<gene>
    <name evidence="1" type="primary">DPYS</name>
</gene>
<dbReference type="InterPro" id="IPR032466">
    <property type="entry name" value="Metal_Hydrolase"/>
</dbReference>
<dbReference type="AlphaFoldDB" id="A0A075FZB3"/>
<dbReference type="EMBL" id="KF900481">
    <property type="protein sequence ID" value="AIE96499.1"/>
    <property type="molecule type" value="Genomic_DNA"/>
</dbReference>